<evidence type="ECO:0000313" key="2">
    <source>
        <dbReference type="EMBL" id="SHK50900.1"/>
    </source>
</evidence>
<sequence>MTINIDTLSEDELVDLNRRIVERLRFLQHMRAHKQMLEFRVGDRVTFQGDGRGTVEGMLTRYNRRTVTIVTDDGRQWNVSPSLLSRVTAAGKEPHASSNVIRLK</sequence>
<evidence type="ECO:0000259" key="1">
    <source>
        <dbReference type="Pfam" id="PF00924"/>
    </source>
</evidence>
<gene>
    <name evidence="2" type="ORF">SAMN02745194_05061</name>
</gene>
<reference evidence="2 3" key="1">
    <citation type="submission" date="2016-11" db="EMBL/GenBank/DDBJ databases">
        <authorList>
            <person name="Jaros S."/>
            <person name="Januszkiewicz K."/>
            <person name="Wedrychowicz H."/>
        </authorList>
    </citation>
    <scope>NUCLEOTIDE SEQUENCE [LARGE SCALE GENOMIC DNA]</scope>
    <source>
        <strain evidence="2 3">DSM 14916</strain>
    </source>
</reference>
<dbReference type="OrthoDB" id="8445504at2"/>
<dbReference type="AlphaFoldDB" id="A0A1M6T1U3"/>
<keyword evidence="3" id="KW-1185">Reference proteome</keyword>
<dbReference type="Proteomes" id="UP000184387">
    <property type="component" value="Unassembled WGS sequence"/>
</dbReference>
<organism evidence="2 3">
    <name type="scientific">Muricoccus roseus</name>
    <dbReference type="NCBI Taxonomy" id="198092"/>
    <lineage>
        <taxon>Bacteria</taxon>
        <taxon>Pseudomonadati</taxon>
        <taxon>Pseudomonadota</taxon>
        <taxon>Alphaproteobacteria</taxon>
        <taxon>Acetobacterales</taxon>
        <taxon>Roseomonadaceae</taxon>
        <taxon>Muricoccus</taxon>
    </lineage>
</organism>
<evidence type="ECO:0000313" key="3">
    <source>
        <dbReference type="Proteomes" id="UP000184387"/>
    </source>
</evidence>
<dbReference type="RefSeq" id="WP_073140666.1">
    <property type="nucleotide sequence ID" value="NZ_FQZF01000068.1"/>
</dbReference>
<accession>A0A1M6T1U3</accession>
<dbReference type="InterPro" id="IPR006685">
    <property type="entry name" value="MscS_channel_2nd"/>
</dbReference>
<dbReference type="Pfam" id="PF00924">
    <property type="entry name" value="MS_channel_2nd"/>
    <property type="match status" value="1"/>
</dbReference>
<name>A0A1M6T1U3_9PROT</name>
<dbReference type="EMBL" id="FQZF01000068">
    <property type="protein sequence ID" value="SHK50900.1"/>
    <property type="molecule type" value="Genomic_DNA"/>
</dbReference>
<feature type="domain" description="Mechanosensitive ion channel MscS" evidence="1">
    <location>
        <begin position="39"/>
        <end position="80"/>
    </location>
</feature>
<dbReference type="GO" id="GO:0055085">
    <property type="term" value="P:transmembrane transport"/>
    <property type="evidence" value="ECO:0007669"/>
    <property type="project" value="InterPro"/>
</dbReference>
<protein>
    <recommendedName>
        <fullName evidence="1">Mechanosensitive ion channel MscS domain-containing protein</fullName>
    </recommendedName>
</protein>
<dbReference type="GO" id="GO:0016020">
    <property type="term" value="C:membrane"/>
    <property type="evidence" value="ECO:0007669"/>
    <property type="project" value="InterPro"/>
</dbReference>
<proteinExistence type="predicted"/>